<dbReference type="EMBL" id="UOEL01000025">
    <property type="protein sequence ID" value="VAW10500.1"/>
    <property type="molecule type" value="Genomic_DNA"/>
</dbReference>
<name>A0A3B0T0T3_9ZZZZ</name>
<sequence length="145" mass="16579">MKLLAYLFLAPLCFFAQSPVIGIVVDKETKKPLELVDVVAEDTYTSTNVEGKFEIDTSGRTISFNLIGYEEFSKDFELLSRPLDTVFLESKFLELDEVIVTNKEFSLADFIRIGVNYPFEPFTEAFFMRAHLTKNDSILKLQDIS</sequence>
<evidence type="ECO:0000313" key="1">
    <source>
        <dbReference type="EMBL" id="VAW10500.1"/>
    </source>
</evidence>
<accession>A0A3B0T0T3</accession>
<gene>
    <name evidence="1" type="ORF">MNBD_BACTEROID03-1723</name>
</gene>
<proteinExistence type="predicted"/>
<protein>
    <recommendedName>
        <fullName evidence="2">TonB-dependent receptor</fullName>
    </recommendedName>
</protein>
<organism evidence="1">
    <name type="scientific">hydrothermal vent metagenome</name>
    <dbReference type="NCBI Taxonomy" id="652676"/>
    <lineage>
        <taxon>unclassified sequences</taxon>
        <taxon>metagenomes</taxon>
        <taxon>ecological metagenomes</taxon>
    </lineage>
</organism>
<dbReference type="InterPro" id="IPR008969">
    <property type="entry name" value="CarboxyPept-like_regulatory"/>
</dbReference>
<feature type="non-terminal residue" evidence="1">
    <location>
        <position position="145"/>
    </location>
</feature>
<evidence type="ECO:0008006" key="2">
    <source>
        <dbReference type="Google" id="ProtNLM"/>
    </source>
</evidence>
<reference evidence="1" key="1">
    <citation type="submission" date="2018-06" db="EMBL/GenBank/DDBJ databases">
        <authorList>
            <person name="Zhirakovskaya E."/>
        </authorList>
    </citation>
    <scope>NUCLEOTIDE SEQUENCE</scope>
</reference>
<dbReference type="Pfam" id="PF13715">
    <property type="entry name" value="CarbopepD_reg_2"/>
    <property type="match status" value="1"/>
</dbReference>
<dbReference type="AlphaFoldDB" id="A0A3B0T0T3"/>
<dbReference type="SUPFAM" id="SSF49464">
    <property type="entry name" value="Carboxypeptidase regulatory domain-like"/>
    <property type="match status" value="1"/>
</dbReference>